<keyword evidence="3" id="KW-1185">Reference proteome</keyword>
<gene>
    <name evidence="2" type="ORF">JDV02_006109</name>
</gene>
<feature type="region of interest" description="Disordered" evidence="1">
    <location>
        <begin position="84"/>
        <end position="106"/>
    </location>
</feature>
<dbReference type="RefSeq" id="XP_047843448.1">
    <property type="nucleotide sequence ID" value="XM_047987463.1"/>
</dbReference>
<sequence>LATTPPLPLPRERPEPRMHLMEIYICISLPSSPRPDPTFSLFNLTSTSRPNLQLLSPYFSFPLPPFLLPLNLWTSFVLYHPRLLHRPSHPPGSPLETTSASRFRSP</sequence>
<evidence type="ECO:0000313" key="2">
    <source>
        <dbReference type="EMBL" id="UNI19967.1"/>
    </source>
</evidence>
<proteinExistence type="predicted"/>
<evidence type="ECO:0000256" key="1">
    <source>
        <dbReference type="SAM" id="MobiDB-lite"/>
    </source>
</evidence>
<organism evidence="2 3">
    <name type="scientific">Purpureocillium takamizusanense</name>
    <dbReference type="NCBI Taxonomy" id="2060973"/>
    <lineage>
        <taxon>Eukaryota</taxon>
        <taxon>Fungi</taxon>
        <taxon>Dikarya</taxon>
        <taxon>Ascomycota</taxon>
        <taxon>Pezizomycotina</taxon>
        <taxon>Sordariomycetes</taxon>
        <taxon>Hypocreomycetidae</taxon>
        <taxon>Hypocreales</taxon>
        <taxon>Ophiocordycipitaceae</taxon>
        <taxon>Purpureocillium</taxon>
    </lineage>
</organism>
<feature type="compositionally biased region" description="Polar residues" evidence="1">
    <location>
        <begin position="95"/>
        <end position="106"/>
    </location>
</feature>
<accession>A0A9Q8VCM7</accession>
<protein>
    <submittedName>
        <fullName evidence="2">Uncharacterized protein</fullName>
    </submittedName>
</protein>
<reference evidence="2" key="1">
    <citation type="submission" date="2021-11" db="EMBL/GenBank/DDBJ databases">
        <title>Purpureocillium_takamizusanense_genome.</title>
        <authorList>
            <person name="Nguyen N.-H."/>
        </authorList>
    </citation>
    <scope>NUCLEOTIDE SEQUENCE</scope>
    <source>
        <strain evidence="2">PT3</strain>
    </source>
</reference>
<feature type="non-terminal residue" evidence="2">
    <location>
        <position position="1"/>
    </location>
</feature>
<evidence type="ECO:0000313" key="3">
    <source>
        <dbReference type="Proteomes" id="UP000829364"/>
    </source>
</evidence>
<dbReference type="Proteomes" id="UP000829364">
    <property type="component" value="Chromosome 5"/>
</dbReference>
<dbReference type="KEGG" id="ptkz:JDV02_006109"/>
<dbReference type="GeneID" id="72068058"/>
<dbReference type="AlphaFoldDB" id="A0A9Q8VCM7"/>
<name>A0A9Q8VCM7_9HYPO</name>
<dbReference type="EMBL" id="CP086358">
    <property type="protein sequence ID" value="UNI19967.1"/>
    <property type="molecule type" value="Genomic_DNA"/>
</dbReference>